<dbReference type="Pfam" id="PF00847">
    <property type="entry name" value="AP2"/>
    <property type="match status" value="1"/>
</dbReference>
<keyword evidence="6" id="KW-0539">Nucleus</keyword>
<dbReference type="GeneID" id="113691476"/>
<evidence type="ECO:0000259" key="9">
    <source>
        <dbReference type="PROSITE" id="PS51032"/>
    </source>
</evidence>
<dbReference type="PANTHER" id="PTHR31985:SF312">
    <property type="entry name" value="AP2_ERF DOMAIN-CONTAINING PROTEIN"/>
    <property type="match status" value="1"/>
</dbReference>
<dbReference type="CDD" id="cd00018">
    <property type="entry name" value="AP2"/>
    <property type="match status" value="1"/>
</dbReference>
<dbReference type="SMART" id="SM00380">
    <property type="entry name" value="AP2"/>
    <property type="match status" value="1"/>
</dbReference>
<keyword evidence="10" id="KW-1185">Reference proteome</keyword>
<dbReference type="RefSeq" id="XP_027065422.2">
    <property type="nucleotide sequence ID" value="XM_027209621.2"/>
</dbReference>
<dbReference type="InterPro" id="IPR036955">
    <property type="entry name" value="AP2/ERF_dom_sf"/>
</dbReference>
<dbReference type="InterPro" id="IPR016177">
    <property type="entry name" value="DNA-bd_dom_sf"/>
</dbReference>
<dbReference type="PRINTS" id="PR00367">
    <property type="entry name" value="ETHRSPELEMNT"/>
</dbReference>
<dbReference type="GO" id="GO:0005634">
    <property type="term" value="C:nucleus"/>
    <property type="evidence" value="ECO:0007669"/>
    <property type="project" value="UniProtKB-SubCell"/>
</dbReference>
<dbReference type="Proteomes" id="UP001652660">
    <property type="component" value="Chromosome 6e"/>
</dbReference>
<evidence type="ECO:0000313" key="10">
    <source>
        <dbReference type="Proteomes" id="UP001652660"/>
    </source>
</evidence>
<evidence type="ECO:0000313" key="11">
    <source>
        <dbReference type="RefSeq" id="XP_027065422.2"/>
    </source>
</evidence>
<reference evidence="11" key="2">
    <citation type="submission" date="2025-08" db="UniProtKB">
        <authorList>
            <consortium name="RefSeq"/>
        </authorList>
    </citation>
    <scope>IDENTIFICATION</scope>
    <source>
        <tissue evidence="11">Leaves</tissue>
    </source>
</reference>
<dbReference type="GO" id="GO:0003677">
    <property type="term" value="F:DNA binding"/>
    <property type="evidence" value="ECO:0007669"/>
    <property type="project" value="UniProtKB-KW"/>
</dbReference>
<keyword evidence="2" id="KW-0805">Transcription regulation</keyword>
<gene>
    <name evidence="11" type="primary">LOC113691476</name>
</gene>
<keyword evidence="5" id="KW-0804">Transcription</keyword>
<accession>A0A6P6SIQ8</accession>
<sequence>MVRPQSRRENGGTSRSNGINNSRRYKGVRMRKWGKWVAEVRQPKSRDRIWLGSYQTAEEAARAYDAAAFCLRGPSVMLNFPDDPPRIPAAGELSATQIQVAASRHARSRRVEEDALVDGNEEGGFLQGCSDFGGFLRNGFCERGGERDDSGGGGSAGMSSATFFGTPALWSF</sequence>
<dbReference type="PROSITE" id="PS51032">
    <property type="entry name" value="AP2_ERF"/>
    <property type="match status" value="1"/>
</dbReference>
<protein>
    <submittedName>
        <fullName evidence="11">Ethylene-responsive transcription factor ERF011-like</fullName>
    </submittedName>
</protein>
<evidence type="ECO:0000256" key="8">
    <source>
        <dbReference type="SAM" id="MobiDB-lite"/>
    </source>
</evidence>
<reference evidence="10" key="1">
    <citation type="journal article" date="2025" name="Foods">
        <title>Unveiling the Microbial Signatures of Arabica Coffee Cherries: Insights into Ripeness Specific Diversity, Functional Traits, and Implications for Quality and Safety.</title>
        <authorList>
            <consortium name="RefSeq"/>
            <person name="Tenea G.N."/>
            <person name="Cifuentes V."/>
            <person name="Reyes P."/>
            <person name="Cevallos-Vallejos M."/>
        </authorList>
    </citation>
    <scope>NUCLEOTIDE SEQUENCE [LARGE SCALE GENOMIC DNA]</scope>
</reference>
<feature type="region of interest" description="Disordered" evidence="8">
    <location>
        <begin position="1"/>
        <end position="26"/>
    </location>
</feature>
<feature type="compositionally biased region" description="Polar residues" evidence="8">
    <location>
        <begin position="11"/>
        <end position="22"/>
    </location>
</feature>
<name>A0A6P6SIQ8_COFAR</name>
<evidence type="ECO:0000256" key="2">
    <source>
        <dbReference type="ARBA" id="ARBA00023015"/>
    </source>
</evidence>
<feature type="domain" description="AP2/ERF" evidence="9">
    <location>
        <begin position="24"/>
        <end position="81"/>
    </location>
</feature>
<dbReference type="GO" id="GO:0003700">
    <property type="term" value="F:DNA-binding transcription factor activity"/>
    <property type="evidence" value="ECO:0007669"/>
    <property type="project" value="InterPro"/>
</dbReference>
<keyword evidence="3" id="KW-0238">DNA-binding</keyword>
<dbReference type="InterPro" id="IPR001471">
    <property type="entry name" value="AP2/ERF_dom"/>
</dbReference>
<dbReference type="SUPFAM" id="SSF54171">
    <property type="entry name" value="DNA-binding domain"/>
    <property type="match status" value="1"/>
</dbReference>
<dbReference type="InterPro" id="IPR051032">
    <property type="entry name" value="AP2/ERF_TF_ERF_subfamily"/>
</dbReference>
<evidence type="ECO:0000256" key="6">
    <source>
        <dbReference type="ARBA" id="ARBA00023242"/>
    </source>
</evidence>
<organism evidence="10 11">
    <name type="scientific">Coffea arabica</name>
    <name type="common">Arabian coffee</name>
    <dbReference type="NCBI Taxonomy" id="13443"/>
    <lineage>
        <taxon>Eukaryota</taxon>
        <taxon>Viridiplantae</taxon>
        <taxon>Streptophyta</taxon>
        <taxon>Embryophyta</taxon>
        <taxon>Tracheophyta</taxon>
        <taxon>Spermatophyta</taxon>
        <taxon>Magnoliopsida</taxon>
        <taxon>eudicotyledons</taxon>
        <taxon>Gunneridae</taxon>
        <taxon>Pentapetalae</taxon>
        <taxon>asterids</taxon>
        <taxon>lamiids</taxon>
        <taxon>Gentianales</taxon>
        <taxon>Rubiaceae</taxon>
        <taxon>Ixoroideae</taxon>
        <taxon>Gardenieae complex</taxon>
        <taxon>Bertiereae - Coffeeae clade</taxon>
        <taxon>Coffeeae</taxon>
        <taxon>Coffea</taxon>
    </lineage>
</organism>
<proteinExistence type="inferred from homology"/>
<dbReference type="Gene3D" id="3.30.730.10">
    <property type="entry name" value="AP2/ERF domain"/>
    <property type="match status" value="1"/>
</dbReference>
<comment type="subcellular location">
    <subcellularLocation>
        <location evidence="1">Nucleus</location>
    </subcellularLocation>
</comment>
<comment type="similarity">
    <text evidence="7">Belongs to the AP2/ERF transcription factor family. ERF subfamily.</text>
</comment>
<feature type="compositionally biased region" description="Basic and acidic residues" evidence="8">
    <location>
        <begin position="1"/>
        <end position="10"/>
    </location>
</feature>
<dbReference type="OrthoDB" id="1918918at2759"/>
<keyword evidence="4" id="KW-0010">Activator</keyword>
<dbReference type="PANTHER" id="PTHR31985">
    <property type="entry name" value="ETHYLENE-RESPONSIVE TRANSCRIPTION FACTOR ERF042-RELATED"/>
    <property type="match status" value="1"/>
</dbReference>
<evidence type="ECO:0000256" key="1">
    <source>
        <dbReference type="ARBA" id="ARBA00004123"/>
    </source>
</evidence>
<evidence type="ECO:0000256" key="3">
    <source>
        <dbReference type="ARBA" id="ARBA00023125"/>
    </source>
</evidence>
<dbReference type="GO" id="GO:0006952">
    <property type="term" value="P:defense response"/>
    <property type="evidence" value="ECO:0007669"/>
    <property type="project" value="UniProtKB-KW"/>
</dbReference>
<dbReference type="AlphaFoldDB" id="A0A6P6SIQ8"/>
<evidence type="ECO:0000256" key="4">
    <source>
        <dbReference type="ARBA" id="ARBA00023159"/>
    </source>
</evidence>
<evidence type="ECO:0000256" key="7">
    <source>
        <dbReference type="ARBA" id="ARBA00024343"/>
    </source>
</evidence>
<evidence type="ECO:0000256" key="5">
    <source>
        <dbReference type="ARBA" id="ARBA00023163"/>
    </source>
</evidence>